<keyword evidence="1" id="KW-0472">Membrane</keyword>
<dbReference type="Proteomes" id="UP000241404">
    <property type="component" value="Unassembled WGS sequence"/>
</dbReference>
<evidence type="ECO:0008006" key="4">
    <source>
        <dbReference type="Google" id="ProtNLM"/>
    </source>
</evidence>
<dbReference type="EMBL" id="PYMM01000018">
    <property type="protein sequence ID" value="PSU15075.1"/>
    <property type="molecule type" value="Genomic_DNA"/>
</dbReference>
<reference evidence="2 3" key="1">
    <citation type="submission" date="2018-03" db="EMBL/GenBank/DDBJ databases">
        <title>Whole genome sequencing of Histamine producing bacteria.</title>
        <authorList>
            <person name="Butler K."/>
        </authorList>
    </citation>
    <scope>NUCLEOTIDE SEQUENCE [LARGE SCALE GENOMIC DNA]</scope>
    <source>
        <strain evidence="2 3">BT-6</strain>
    </source>
</reference>
<protein>
    <recommendedName>
        <fullName evidence="4">Zinc ribbon domain-containing protein</fullName>
    </recommendedName>
</protein>
<accession>A0ABD6WZC3</accession>
<evidence type="ECO:0000256" key="1">
    <source>
        <dbReference type="SAM" id="Phobius"/>
    </source>
</evidence>
<dbReference type="AlphaFoldDB" id="A0ABD6WZC3"/>
<dbReference type="RefSeq" id="WP_065172562.1">
    <property type="nucleotide sequence ID" value="NZ_LZFH01000068.1"/>
</dbReference>
<evidence type="ECO:0000313" key="2">
    <source>
        <dbReference type="EMBL" id="PSU15075.1"/>
    </source>
</evidence>
<proteinExistence type="predicted"/>
<name>A0ABD6WZC3_PHODM</name>
<evidence type="ECO:0000313" key="3">
    <source>
        <dbReference type="Proteomes" id="UP000241404"/>
    </source>
</evidence>
<comment type="caution">
    <text evidence="2">The sequence shown here is derived from an EMBL/GenBank/DDBJ whole genome shotgun (WGS) entry which is preliminary data.</text>
</comment>
<feature type="transmembrane region" description="Helical" evidence="1">
    <location>
        <begin position="112"/>
        <end position="132"/>
    </location>
</feature>
<gene>
    <name evidence="2" type="ORF">CTM90_18235</name>
</gene>
<organism evidence="2 3">
    <name type="scientific">Photobacterium damselae</name>
    <dbReference type="NCBI Taxonomy" id="38293"/>
    <lineage>
        <taxon>Bacteria</taxon>
        <taxon>Pseudomonadati</taxon>
        <taxon>Pseudomonadota</taxon>
        <taxon>Gammaproteobacteria</taxon>
        <taxon>Vibrionales</taxon>
        <taxon>Vibrionaceae</taxon>
        <taxon>Photobacterium</taxon>
    </lineage>
</organism>
<keyword evidence="1" id="KW-1133">Transmembrane helix</keyword>
<sequence length="134" mass="14886">MAEEKGFIQCACGERATVWEWGGQKAGKFFTRCPKCGMNQCAGLERQQEINKEMVLTISEYEDKYNENQSSQGFEPIETTIEVDRNLSDSEALPKTVFEATTEPEETKQTGILAMCVGLAVASGLFVGYRLGVR</sequence>
<keyword evidence="1" id="KW-0812">Transmembrane</keyword>